<feature type="compositionally biased region" description="Basic residues" evidence="1">
    <location>
        <begin position="9"/>
        <end position="19"/>
    </location>
</feature>
<evidence type="ECO:0000313" key="3">
    <source>
        <dbReference type="Proteomes" id="UP001189429"/>
    </source>
</evidence>
<feature type="non-terminal residue" evidence="2">
    <location>
        <position position="1"/>
    </location>
</feature>
<name>A0ABN9T5R5_9DINO</name>
<keyword evidence="3" id="KW-1185">Reference proteome</keyword>
<evidence type="ECO:0000256" key="1">
    <source>
        <dbReference type="SAM" id="MobiDB-lite"/>
    </source>
</evidence>
<gene>
    <name evidence="2" type="ORF">PCOR1329_LOCUS35845</name>
</gene>
<organism evidence="2 3">
    <name type="scientific">Prorocentrum cordatum</name>
    <dbReference type="NCBI Taxonomy" id="2364126"/>
    <lineage>
        <taxon>Eukaryota</taxon>
        <taxon>Sar</taxon>
        <taxon>Alveolata</taxon>
        <taxon>Dinophyceae</taxon>
        <taxon>Prorocentrales</taxon>
        <taxon>Prorocentraceae</taxon>
        <taxon>Prorocentrum</taxon>
    </lineage>
</organism>
<protein>
    <submittedName>
        <fullName evidence="2">Uncharacterized protein</fullName>
    </submittedName>
</protein>
<feature type="region of interest" description="Disordered" evidence="1">
    <location>
        <begin position="86"/>
        <end position="108"/>
    </location>
</feature>
<dbReference type="Proteomes" id="UP001189429">
    <property type="component" value="Unassembled WGS sequence"/>
</dbReference>
<feature type="region of interest" description="Disordered" evidence="1">
    <location>
        <begin position="1"/>
        <end position="52"/>
    </location>
</feature>
<proteinExistence type="predicted"/>
<reference evidence="2" key="1">
    <citation type="submission" date="2023-10" db="EMBL/GenBank/DDBJ databases">
        <authorList>
            <person name="Chen Y."/>
            <person name="Shah S."/>
            <person name="Dougan E. K."/>
            <person name="Thang M."/>
            <person name="Chan C."/>
        </authorList>
    </citation>
    <scope>NUCLEOTIDE SEQUENCE [LARGE SCALE GENOMIC DNA]</scope>
</reference>
<accession>A0ABN9T5R5</accession>
<sequence>SPRQPLRPRCLRPRRRLRAAARGGLDLASLQRRGRGHQCGRDPVRRTPSGRAARAIRWASGPWMPRRRIGGQLTAVDDNERSWPRLRQLDKRRRQGASGVQLEPPGFL</sequence>
<feature type="non-terminal residue" evidence="2">
    <location>
        <position position="108"/>
    </location>
</feature>
<evidence type="ECO:0000313" key="2">
    <source>
        <dbReference type="EMBL" id="CAK0840385.1"/>
    </source>
</evidence>
<comment type="caution">
    <text evidence="2">The sequence shown here is derived from an EMBL/GenBank/DDBJ whole genome shotgun (WGS) entry which is preliminary data.</text>
</comment>
<dbReference type="EMBL" id="CAUYUJ010014375">
    <property type="protein sequence ID" value="CAK0840385.1"/>
    <property type="molecule type" value="Genomic_DNA"/>
</dbReference>